<dbReference type="InterPro" id="IPR041374">
    <property type="entry name" value="BaeRF_family12"/>
</dbReference>
<sequence>MLEHNALVVVADGHHAILYRNSAKQGIELTEVQQLNPKNLADEAEGHAPQERSPKDEDEATFAKQLAERLNGIVLRHKADQLAIIADPTTLGTLRKHYHKELEGKLKKELAKDLTKASPEDIAKALS</sequence>
<keyword evidence="3" id="KW-1185">Reference proteome</keyword>
<dbReference type="Pfam" id="PF18856">
    <property type="entry name" value="baeRF_family12"/>
    <property type="match status" value="1"/>
</dbReference>
<organism evidence="2 3">
    <name type="scientific">Paracoccus aurantiacus</name>
    <dbReference type="NCBI Taxonomy" id="2599412"/>
    <lineage>
        <taxon>Bacteria</taxon>
        <taxon>Pseudomonadati</taxon>
        <taxon>Pseudomonadota</taxon>
        <taxon>Alphaproteobacteria</taxon>
        <taxon>Rhodobacterales</taxon>
        <taxon>Paracoccaceae</taxon>
        <taxon>Paracoccus</taxon>
    </lineage>
</organism>
<reference evidence="2 3" key="1">
    <citation type="submission" date="2019-08" db="EMBL/GenBank/DDBJ databases">
        <authorList>
            <person name="Ye J."/>
        </authorList>
    </citation>
    <scope>NUCLEOTIDE SEQUENCE [LARGE SCALE GENOMIC DNA]</scope>
    <source>
        <strain evidence="2 3">TK008</strain>
    </source>
</reference>
<dbReference type="Proteomes" id="UP000321562">
    <property type="component" value="Unassembled WGS sequence"/>
</dbReference>
<dbReference type="EMBL" id="VOPL01000004">
    <property type="protein sequence ID" value="TXB68612.1"/>
    <property type="molecule type" value="Genomic_DNA"/>
</dbReference>
<comment type="caution">
    <text evidence="2">The sequence shown here is derived from an EMBL/GenBank/DDBJ whole genome shotgun (WGS) entry which is preliminary data.</text>
</comment>
<dbReference type="OrthoDB" id="9812459at2"/>
<accession>A0A5C6S2A9</accession>
<evidence type="ECO:0000256" key="1">
    <source>
        <dbReference type="SAM" id="MobiDB-lite"/>
    </source>
</evidence>
<evidence type="ECO:0000313" key="2">
    <source>
        <dbReference type="EMBL" id="TXB68612.1"/>
    </source>
</evidence>
<gene>
    <name evidence="2" type="ORF">FQV27_11530</name>
</gene>
<proteinExistence type="predicted"/>
<protein>
    <submittedName>
        <fullName evidence="2">Host attachment protein</fullName>
    </submittedName>
</protein>
<dbReference type="RefSeq" id="WP_147098578.1">
    <property type="nucleotide sequence ID" value="NZ_JBHUFH010000012.1"/>
</dbReference>
<evidence type="ECO:0000313" key="3">
    <source>
        <dbReference type="Proteomes" id="UP000321562"/>
    </source>
</evidence>
<dbReference type="AlphaFoldDB" id="A0A5C6S2A9"/>
<feature type="region of interest" description="Disordered" evidence="1">
    <location>
        <begin position="39"/>
        <end position="60"/>
    </location>
</feature>
<feature type="compositionally biased region" description="Basic and acidic residues" evidence="1">
    <location>
        <begin position="40"/>
        <end position="55"/>
    </location>
</feature>
<name>A0A5C6S2A9_9RHOB</name>